<sequence length="74" mass="7735">MMSLTGCQDGVAGLKRSLPPLPAACKPVDSPVIPRGTDARVALARIGAAFLQANGHLAACRDWYEAVRAQFAKG</sequence>
<dbReference type="Proteomes" id="UP001245370">
    <property type="component" value="Unassembled WGS sequence"/>
</dbReference>
<accession>A0ABU1KBZ1</accession>
<keyword evidence="2" id="KW-1185">Reference proteome</keyword>
<proteinExistence type="predicted"/>
<comment type="caution">
    <text evidence="1">The sequence shown here is derived from an EMBL/GenBank/DDBJ whole genome shotgun (WGS) entry which is preliminary data.</text>
</comment>
<evidence type="ECO:0000313" key="2">
    <source>
        <dbReference type="Proteomes" id="UP001245370"/>
    </source>
</evidence>
<evidence type="ECO:0000313" key="1">
    <source>
        <dbReference type="EMBL" id="MDR6332340.1"/>
    </source>
</evidence>
<reference evidence="1 2" key="1">
    <citation type="submission" date="2023-07" db="EMBL/GenBank/DDBJ databases">
        <title>Genomic Encyclopedia of Type Strains, Phase IV (KMG-IV): sequencing the most valuable type-strain genomes for metagenomic binning, comparative biology and taxonomic classification.</title>
        <authorList>
            <person name="Goeker M."/>
        </authorList>
    </citation>
    <scope>NUCLEOTIDE SEQUENCE [LARGE SCALE GENOMIC DNA]</scope>
    <source>
        <strain evidence="1 2">DSM 338</strain>
    </source>
</reference>
<name>A0ABU1KBZ1_XANFL</name>
<gene>
    <name evidence="1" type="ORF">GGQ86_000787</name>
</gene>
<protein>
    <submittedName>
        <fullName evidence="1">Uncharacterized protein</fullName>
    </submittedName>
</protein>
<organism evidence="1 2">
    <name type="scientific">Xanthobacter flavus</name>
    <dbReference type="NCBI Taxonomy" id="281"/>
    <lineage>
        <taxon>Bacteria</taxon>
        <taxon>Pseudomonadati</taxon>
        <taxon>Pseudomonadota</taxon>
        <taxon>Alphaproteobacteria</taxon>
        <taxon>Hyphomicrobiales</taxon>
        <taxon>Xanthobacteraceae</taxon>
        <taxon>Xanthobacter</taxon>
    </lineage>
</organism>
<dbReference type="EMBL" id="JAVDPY010000001">
    <property type="protein sequence ID" value="MDR6332340.1"/>
    <property type="molecule type" value="Genomic_DNA"/>
</dbReference>